<feature type="transmembrane region" description="Helical" evidence="9">
    <location>
        <begin position="95"/>
        <end position="117"/>
    </location>
</feature>
<feature type="transmembrane region" description="Helical" evidence="9">
    <location>
        <begin position="475"/>
        <end position="496"/>
    </location>
</feature>
<evidence type="ECO:0000256" key="8">
    <source>
        <dbReference type="SAM" id="MobiDB-lite"/>
    </source>
</evidence>
<evidence type="ECO:0000256" key="7">
    <source>
        <dbReference type="ARBA" id="ARBA00023265"/>
    </source>
</evidence>
<proteinExistence type="inferred from homology"/>
<comment type="similarity">
    <text evidence="2">Belongs to the MLO family.</text>
</comment>
<sequence>MAGGGEGASLEYTPTWVVALVCTIIVAISLAAERILHFAGKYMLKKNQPLLFQALQKIKEGSRHLLATASDTATAGYCDAKGKAPLLSQKALHDLHIFIFVLALSHVVFSALTILFGRLRIRQWRHWEDSIQKKLNHGDDDPEEGMVTHIQHHAYFSKFSSGIGRLPLFGWLISILKQFYGPVEKLEYRTLRRGFIRTHCRGNPKFNFYKYMIRALEYDFKKVVGIRLACIFLDLFLSLSLGAKLEHIMRQLAEEVSQKHTAVIGEPEVQPSDHHFWFHRPRIVLVLIHVVLFQNAFEIAVFFWMLSTFGFDSCIMGQVRFIIPRLVIGVIVQLLCSYSTLPLYAIVARFLINKKQGPLFDALLKIKEELMLLGFISLLLTVFQGRISTICIAKHLTDDWLPCKKETDKYDGDGGNPLLTFRPPFSPTPAAFLQEQDHLMPQATVKNRPLQTRKTLLYVAMGKEPLLSLDALHDLHIFIFVLAVVHVVFSALTILFGSLKIRQWKQWEDSIQKRNMIQKDMVVSPNKDEISRALSSNIMFADQKTTVTHVHQHDFIRGRFRGIGKNLTFLSWVHSFLKQFYGSVDESDYTTLRRGFIMNHYRDNPKFNFYKYMVRALETDFKKVVGIRLACIFLDRIRPVDIGTKLEHIITQLAEEVAQRHVAVPGELVVKPSDHHFWFSKPRLVLVLIHIILFQNSFEIAIFFWMLVMFHFDSCIMGHSRYIIPRLGAGAVPLQLQYYHCMQLLHRAIFEEHIQEKLTGWAQKAKRNNKGQRKATSGTGSSQVGNKESPSPAAPQAKGLEIETTGVSNDQK</sequence>
<dbReference type="GO" id="GO:0006952">
    <property type="term" value="P:defense response"/>
    <property type="evidence" value="ECO:0007669"/>
    <property type="project" value="UniProtKB-KW"/>
</dbReference>
<keyword evidence="3 9" id="KW-0812">Transmembrane</keyword>
<feature type="compositionally biased region" description="Basic residues" evidence="8">
    <location>
        <begin position="764"/>
        <end position="773"/>
    </location>
</feature>
<keyword evidence="5 9" id="KW-1133">Transmembrane helix</keyword>
<feature type="transmembrane region" description="Helical" evidence="9">
    <location>
        <begin position="224"/>
        <end position="243"/>
    </location>
</feature>
<feature type="compositionally biased region" description="Polar residues" evidence="8">
    <location>
        <begin position="774"/>
        <end position="789"/>
    </location>
</feature>
<feature type="transmembrane region" description="Helical" evidence="9">
    <location>
        <begin position="326"/>
        <end position="352"/>
    </location>
</feature>
<feature type="transmembrane region" description="Helical" evidence="9">
    <location>
        <begin position="283"/>
        <end position="306"/>
    </location>
</feature>
<evidence type="ECO:0000256" key="1">
    <source>
        <dbReference type="ARBA" id="ARBA00004141"/>
    </source>
</evidence>
<keyword evidence="7" id="KW-0568">Pathogenesis-related protein</keyword>
<dbReference type="EMBL" id="JACGWM010000003">
    <property type="protein sequence ID" value="KAL0381986.1"/>
    <property type="molecule type" value="Genomic_DNA"/>
</dbReference>
<dbReference type="Pfam" id="PF03094">
    <property type="entry name" value="Mlo"/>
    <property type="match status" value="4"/>
</dbReference>
<dbReference type="AlphaFoldDB" id="A0AAW2RRD3"/>
<evidence type="ECO:0000313" key="10">
    <source>
        <dbReference type="EMBL" id="KAL0381986.1"/>
    </source>
</evidence>
<gene>
    <name evidence="10" type="ORF">Scaly_0485900</name>
</gene>
<feature type="region of interest" description="Disordered" evidence="8">
    <location>
        <begin position="763"/>
        <end position="812"/>
    </location>
</feature>
<comment type="caution">
    <text evidence="10">The sequence shown here is derived from an EMBL/GenBank/DDBJ whole genome shotgun (WGS) entry which is preliminary data.</text>
</comment>
<dbReference type="GO" id="GO:0016020">
    <property type="term" value="C:membrane"/>
    <property type="evidence" value="ECO:0007669"/>
    <property type="project" value="UniProtKB-SubCell"/>
</dbReference>
<dbReference type="PANTHER" id="PTHR31942:SF74">
    <property type="entry name" value="MLO-LIKE PROTEIN 15"/>
    <property type="match status" value="1"/>
</dbReference>
<reference evidence="10" key="2">
    <citation type="journal article" date="2024" name="Plant">
        <title>Genomic evolution and insights into agronomic trait innovations of Sesamum species.</title>
        <authorList>
            <person name="Miao H."/>
            <person name="Wang L."/>
            <person name="Qu L."/>
            <person name="Liu H."/>
            <person name="Sun Y."/>
            <person name="Le M."/>
            <person name="Wang Q."/>
            <person name="Wei S."/>
            <person name="Zheng Y."/>
            <person name="Lin W."/>
            <person name="Duan Y."/>
            <person name="Cao H."/>
            <person name="Xiong S."/>
            <person name="Wang X."/>
            <person name="Wei L."/>
            <person name="Li C."/>
            <person name="Ma Q."/>
            <person name="Ju M."/>
            <person name="Zhao R."/>
            <person name="Li G."/>
            <person name="Mu C."/>
            <person name="Tian Q."/>
            <person name="Mei H."/>
            <person name="Zhang T."/>
            <person name="Gao T."/>
            <person name="Zhang H."/>
        </authorList>
    </citation>
    <scope>NUCLEOTIDE SEQUENCE</scope>
    <source>
        <strain evidence="10">KEN8</strain>
    </source>
</reference>
<comment type="subcellular location">
    <subcellularLocation>
        <location evidence="1">Membrane</location>
        <topology evidence="1">Multi-pass membrane protein</topology>
    </subcellularLocation>
</comment>
<feature type="transmembrane region" description="Helical" evidence="9">
    <location>
        <begin position="684"/>
        <end position="712"/>
    </location>
</feature>
<evidence type="ECO:0000256" key="6">
    <source>
        <dbReference type="ARBA" id="ARBA00023136"/>
    </source>
</evidence>
<evidence type="ECO:0000256" key="4">
    <source>
        <dbReference type="ARBA" id="ARBA00022821"/>
    </source>
</evidence>
<protein>
    <submittedName>
        <fullName evidence="10">MLO-like protein 1</fullName>
    </submittedName>
</protein>
<reference evidence="10" key="1">
    <citation type="submission" date="2020-06" db="EMBL/GenBank/DDBJ databases">
        <authorList>
            <person name="Li T."/>
            <person name="Hu X."/>
            <person name="Zhang T."/>
            <person name="Song X."/>
            <person name="Zhang H."/>
            <person name="Dai N."/>
            <person name="Sheng W."/>
            <person name="Hou X."/>
            <person name="Wei L."/>
        </authorList>
    </citation>
    <scope>NUCLEOTIDE SEQUENCE</scope>
    <source>
        <strain evidence="10">KEN8</strain>
        <tissue evidence="10">Leaf</tissue>
    </source>
</reference>
<organism evidence="10">
    <name type="scientific">Sesamum calycinum</name>
    <dbReference type="NCBI Taxonomy" id="2727403"/>
    <lineage>
        <taxon>Eukaryota</taxon>
        <taxon>Viridiplantae</taxon>
        <taxon>Streptophyta</taxon>
        <taxon>Embryophyta</taxon>
        <taxon>Tracheophyta</taxon>
        <taxon>Spermatophyta</taxon>
        <taxon>Magnoliopsida</taxon>
        <taxon>eudicotyledons</taxon>
        <taxon>Gunneridae</taxon>
        <taxon>Pentapetalae</taxon>
        <taxon>asterids</taxon>
        <taxon>lamiids</taxon>
        <taxon>Lamiales</taxon>
        <taxon>Pedaliaceae</taxon>
        <taxon>Sesamum</taxon>
    </lineage>
</organism>
<evidence type="ECO:0000256" key="3">
    <source>
        <dbReference type="ARBA" id="ARBA00022692"/>
    </source>
</evidence>
<keyword evidence="4" id="KW-0611">Plant defense</keyword>
<keyword evidence="6 9" id="KW-0472">Membrane</keyword>
<feature type="transmembrane region" description="Helical" evidence="9">
    <location>
        <begin position="372"/>
        <end position="396"/>
    </location>
</feature>
<evidence type="ECO:0000256" key="5">
    <source>
        <dbReference type="ARBA" id="ARBA00022989"/>
    </source>
</evidence>
<feature type="transmembrane region" description="Helical" evidence="9">
    <location>
        <begin position="16"/>
        <end position="36"/>
    </location>
</feature>
<evidence type="ECO:0000256" key="9">
    <source>
        <dbReference type="SAM" id="Phobius"/>
    </source>
</evidence>
<dbReference type="InterPro" id="IPR004326">
    <property type="entry name" value="Mlo"/>
</dbReference>
<accession>A0AAW2RRD3</accession>
<dbReference type="PANTHER" id="PTHR31942">
    <property type="entry name" value="MLO-LIKE PROTEIN 1"/>
    <property type="match status" value="1"/>
</dbReference>
<name>A0AAW2RRD3_9LAMI</name>
<evidence type="ECO:0000256" key="2">
    <source>
        <dbReference type="ARBA" id="ARBA00006574"/>
    </source>
</evidence>